<dbReference type="SUPFAM" id="SSF48264">
    <property type="entry name" value="Cytochrome P450"/>
    <property type="match status" value="1"/>
</dbReference>
<evidence type="ECO:0000256" key="3">
    <source>
        <dbReference type="ARBA" id="ARBA00022723"/>
    </source>
</evidence>
<keyword evidence="3" id="KW-0479">Metal-binding</keyword>
<evidence type="ECO:0000313" key="7">
    <source>
        <dbReference type="Proteomes" id="UP001162001"/>
    </source>
</evidence>
<evidence type="ECO:0000313" key="6">
    <source>
        <dbReference type="EMBL" id="QKF94706.1"/>
    </source>
</evidence>
<dbReference type="Proteomes" id="UP001162001">
    <property type="component" value="Segment"/>
</dbReference>
<keyword evidence="6" id="KW-0560">Oxidoreductase</keyword>
<keyword evidence="4" id="KW-0408">Iron</keyword>
<dbReference type="GO" id="GO:0020037">
    <property type="term" value="F:heme binding"/>
    <property type="evidence" value="ECO:0007669"/>
    <property type="project" value="InterPro"/>
</dbReference>
<evidence type="ECO:0000256" key="2">
    <source>
        <dbReference type="ARBA" id="ARBA00022617"/>
    </source>
</evidence>
<dbReference type="InterPro" id="IPR037151">
    <property type="entry name" value="AlkB-like_sf"/>
</dbReference>
<feature type="domain" description="Alpha-ketoglutarate-dependent dioxygenase AlkB-like" evidence="5">
    <location>
        <begin position="547"/>
        <end position="684"/>
    </location>
</feature>
<dbReference type="Pfam" id="PF13532">
    <property type="entry name" value="2OG-FeII_Oxy_2"/>
    <property type="match status" value="1"/>
</dbReference>
<dbReference type="PROSITE" id="PS00086">
    <property type="entry name" value="CYTOCHROME_P450"/>
    <property type="match status" value="1"/>
</dbReference>
<dbReference type="Gene3D" id="1.10.630.10">
    <property type="entry name" value="Cytochrome P450"/>
    <property type="match status" value="1"/>
</dbReference>
<dbReference type="GO" id="GO:0016705">
    <property type="term" value="F:oxidoreductase activity, acting on paired donors, with incorporation or reduction of molecular oxygen"/>
    <property type="evidence" value="ECO:0007669"/>
    <property type="project" value="InterPro"/>
</dbReference>
<dbReference type="GO" id="GO:0005506">
    <property type="term" value="F:iron ion binding"/>
    <property type="evidence" value="ECO:0007669"/>
    <property type="project" value="InterPro"/>
</dbReference>
<proteinExistence type="inferred from homology"/>
<reference evidence="6 7" key="1">
    <citation type="submission" date="2020-04" db="EMBL/GenBank/DDBJ databases">
        <title>Advantages and limits of metagenomic assembly and binning of a giant virus.</title>
        <authorList>
            <person name="Schulz F."/>
            <person name="Andreani J."/>
            <person name="Francis R."/>
            <person name="Boudjemaa H."/>
            <person name="Bou Khalil J.Y."/>
            <person name="Lee J."/>
            <person name="La Scola B."/>
            <person name="Woyke T."/>
        </authorList>
    </citation>
    <scope>NUCLEOTIDE SEQUENCE [LARGE SCALE GENOMIC DNA]</scope>
    <source>
        <strain evidence="6 7">FV1/VV64</strain>
    </source>
</reference>
<comment type="similarity">
    <text evidence="1">Belongs to the cytochrome P450 family.</text>
</comment>
<dbReference type="InterPro" id="IPR017972">
    <property type="entry name" value="Cyt_P450_CS"/>
</dbReference>
<keyword evidence="6" id="KW-0223">Dioxygenase</keyword>
<dbReference type="InterPro" id="IPR027450">
    <property type="entry name" value="AlkB-like"/>
</dbReference>
<gene>
    <name evidence="6" type="ORF">Fadolivirus_1_1248</name>
</gene>
<evidence type="ECO:0000256" key="4">
    <source>
        <dbReference type="ARBA" id="ARBA00023004"/>
    </source>
</evidence>
<dbReference type="InterPro" id="IPR002403">
    <property type="entry name" value="Cyt_P450_E_grp-IV"/>
</dbReference>
<dbReference type="SUPFAM" id="SSF51197">
    <property type="entry name" value="Clavaminate synthase-like"/>
    <property type="match status" value="1"/>
</dbReference>
<accession>A0A7D3QWL8</accession>
<evidence type="ECO:0000259" key="5">
    <source>
        <dbReference type="Pfam" id="PF13532"/>
    </source>
</evidence>
<organism evidence="6 7">
    <name type="scientific">Fadolivirus FV1/VV64</name>
    <dbReference type="NCBI Taxonomy" id="3070911"/>
    <lineage>
        <taxon>Viruses</taxon>
        <taxon>Varidnaviria</taxon>
        <taxon>Bamfordvirae</taxon>
        <taxon>Nucleocytoviricota</taxon>
        <taxon>Megaviricetes</taxon>
        <taxon>Imitervirales</taxon>
        <taxon>Mimiviridae</taxon>
        <taxon>Klosneuvirinae</taxon>
        <taxon>Fadolivirus</taxon>
        <taxon>Fadolivirus algeromassiliense</taxon>
    </lineage>
</organism>
<dbReference type="GO" id="GO:0051213">
    <property type="term" value="F:dioxygenase activity"/>
    <property type="evidence" value="ECO:0007669"/>
    <property type="project" value="UniProtKB-KW"/>
</dbReference>
<keyword evidence="2" id="KW-0349">Heme</keyword>
<dbReference type="Gene3D" id="2.60.120.590">
    <property type="entry name" value="Alpha-ketoglutarate-dependent dioxygenase AlkB-like"/>
    <property type="match status" value="1"/>
</dbReference>
<dbReference type="EMBL" id="MT418680">
    <property type="protein sequence ID" value="QKF94706.1"/>
    <property type="molecule type" value="Genomic_DNA"/>
</dbReference>
<dbReference type="PRINTS" id="PR00465">
    <property type="entry name" value="EP450IV"/>
</dbReference>
<dbReference type="PANTHER" id="PTHR24304:SF2">
    <property type="entry name" value="24-HYDROXYCHOLESTEROL 7-ALPHA-HYDROXYLASE"/>
    <property type="match status" value="1"/>
</dbReference>
<dbReference type="InterPro" id="IPR036396">
    <property type="entry name" value="Cyt_P450_sf"/>
</dbReference>
<name>A0A7D3QWL8_9VIRU</name>
<dbReference type="InterPro" id="IPR001128">
    <property type="entry name" value="Cyt_P450"/>
</dbReference>
<dbReference type="InterPro" id="IPR050529">
    <property type="entry name" value="CYP450_sterol_14alpha_dmase"/>
</dbReference>
<keyword evidence="7" id="KW-1185">Reference proteome</keyword>
<protein>
    <submittedName>
        <fullName evidence="6">Bifunctional protein with cytochrome P450 domain and alkylated DNA repair dioxygenase alkb domain</fullName>
    </submittedName>
</protein>
<dbReference type="GO" id="GO:0004497">
    <property type="term" value="F:monooxygenase activity"/>
    <property type="evidence" value="ECO:0007669"/>
    <property type="project" value="InterPro"/>
</dbReference>
<evidence type="ECO:0000256" key="1">
    <source>
        <dbReference type="ARBA" id="ARBA00010617"/>
    </source>
</evidence>
<sequence>MIFVYIITFAILTISYIIWKNKQYKHPIGYSAVPVVAGGWPIIGHWFEFSKDNLAFVRKARNKYGNIFRIKLFLRDMIVICDHSLKNEFFTATEDYLSLHEILNTHYFDQAFSDNNDHLRLMLKIIKGTIKINFDNFVPKIMDEANKMIERLKLKSNGKPIQISKEMIRFVSNTSARCFIGIELTDQFYDTFIRFTNLLNDTIIKTFKYPKWILKLMVNQKLKYYRNIMINILKPEIKSYRNDPTKNESMLIRYAVDYYDKKLNVKLSDEDIASIIICLLYVSSENTALAATATLTDLSTNDNAWNMVVDESARCLDTNNFRELLTSPILDAVVHESARLNSHVLGINRKPISKQATLGKYYVGDCDTIALCTPIMMIYETSPYKDSETYNPWRFIGNDPESKMPQDILNFGAGHHWCPGRNFALYEIKTIVTLFVTTFKQFKLPSCDKKVDRFSPSAYADINAEIIISPINIMDKIVLSHNYKTFDIRILQGADGHKGWLIKNCLCEREQEEFYKYTIELSKDAKERAEIMTAKQERAFPITYYNLVYTGESNCIKPKRWLNFASYIWNMLLDHSEILDFPIGTRIYNFDSVYCQLFGYGSSMALHKDQYVDWGVSISFGASCEFTFGKDRIILESGDVFVADFNKVDHAVDRIIDNTAPEWWQSDCMKEMTFNRARCSIQIRDLTHTEPHDYITDKEFKSLVQNY</sequence>
<dbReference type="Pfam" id="PF00067">
    <property type="entry name" value="p450"/>
    <property type="match status" value="1"/>
</dbReference>
<dbReference type="PANTHER" id="PTHR24304">
    <property type="entry name" value="CYTOCHROME P450 FAMILY 7"/>
    <property type="match status" value="1"/>
</dbReference>